<dbReference type="GeneTree" id="ENSGT00950000185045"/>
<reference evidence="5" key="2">
    <citation type="submission" date="2025-09" db="UniProtKB">
        <authorList>
            <consortium name="Ensembl"/>
        </authorList>
    </citation>
    <scope>IDENTIFICATION</scope>
</reference>
<dbReference type="GO" id="GO:0030183">
    <property type="term" value="P:B cell differentiation"/>
    <property type="evidence" value="ECO:0007669"/>
    <property type="project" value="TreeGrafter"/>
</dbReference>
<evidence type="ECO:0000256" key="3">
    <source>
        <dbReference type="SAM" id="SignalP"/>
    </source>
</evidence>
<evidence type="ECO:0000313" key="6">
    <source>
        <dbReference type="Proteomes" id="UP000694380"/>
    </source>
</evidence>
<dbReference type="SMART" id="SM00406">
    <property type="entry name" value="IGv"/>
    <property type="match status" value="1"/>
</dbReference>
<dbReference type="SUPFAM" id="SSF48726">
    <property type="entry name" value="Immunoglobulin"/>
    <property type="match status" value="1"/>
</dbReference>
<keyword evidence="6" id="KW-1185">Reference proteome</keyword>
<feature type="chain" id="PRO_5034042455" description="Ig-like domain-containing protein" evidence="3">
    <location>
        <begin position="18"/>
        <end position="203"/>
    </location>
</feature>
<evidence type="ECO:0000259" key="4">
    <source>
        <dbReference type="PROSITE" id="PS50835"/>
    </source>
</evidence>
<dbReference type="Pfam" id="PF07686">
    <property type="entry name" value="V-set"/>
    <property type="match status" value="1"/>
</dbReference>
<dbReference type="InterPro" id="IPR013783">
    <property type="entry name" value="Ig-like_fold"/>
</dbReference>
<evidence type="ECO:0000313" key="5">
    <source>
        <dbReference type="Ensembl" id="ENSCPBP00000020427.1"/>
    </source>
</evidence>
<feature type="signal peptide" evidence="3">
    <location>
        <begin position="1"/>
        <end position="17"/>
    </location>
</feature>
<dbReference type="InterPro" id="IPR003599">
    <property type="entry name" value="Ig_sub"/>
</dbReference>
<reference evidence="5" key="1">
    <citation type="submission" date="2025-08" db="UniProtKB">
        <authorList>
            <consortium name="Ensembl"/>
        </authorList>
    </citation>
    <scope>IDENTIFICATION</scope>
</reference>
<dbReference type="SMART" id="SM00409">
    <property type="entry name" value="IG"/>
    <property type="match status" value="1"/>
</dbReference>
<organism evidence="5 6">
    <name type="scientific">Chrysemys picta bellii</name>
    <name type="common">Western painted turtle</name>
    <name type="synonym">Emys bellii</name>
    <dbReference type="NCBI Taxonomy" id="8478"/>
    <lineage>
        <taxon>Eukaryota</taxon>
        <taxon>Metazoa</taxon>
        <taxon>Chordata</taxon>
        <taxon>Craniata</taxon>
        <taxon>Vertebrata</taxon>
        <taxon>Euteleostomi</taxon>
        <taxon>Archelosauria</taxon>
        <taxon>Testudinata</taxon>
        <taxon>Testudines</taxon>
        <taxon>Cryptodira</taxon>
        <taxon>Durocryptodira</taxon>
        <taxon>Testudinoidea</taxon>
        <taxon>Emydidae</taxon>
        <taxon>Chrysemys</taxon>
    </lineage>
</organism>
<dbReference type="OMA" id="RGPCISS"/>
<protein>
    <recommendedName>
        <fullName evidence="4">Ig-like domain-containing protein</fullName>
    </recommendedName>
</protein>
<dbReference type="Gene3D" id="2.60.40.10">
    <property type="entry name" value="Immunoglobulins"/>
    <property type="match status" value="1"/>
</dbReference>
<feature type="domain" description="Ig-like" evidence="4">
    <location>
        <begin position="16"/>
        <end position="120"/>
    </location>
</feature>
<evidence type="ECO:0000256" key="2">
    <source>
        <dbReference type="SAM" id="MobiDB-lite"/>
    </source>
</evidence>
<accession>A0A8C3HMP6</accession>
<dbReference type="InterPro" id="IPR007110">
    <property type="entry name" value="Ig-like_dom"/>
</dbReference>
<dbReference type="GO" id="GO:0050853">
    <property type="term" value="P:B cell receptor signaling pathway"/>
    <property type="evidence" value="ECO:0007669"/>
    <property type="project" value="TreeGrafter"/>
</dbReference>
<dbReference type="GO" id="GO:0019815">
    <property type="term" value="C:B cell receptor complex"/>
    <property type="evidence" value="ECO:0007669"/>
    <property type="project" value="TreeGrafter"/>
</dbReference>
<sequence>FSFAVIMFIALVHEGLTVLQSPAVLRASPGETMTLNCSFENRQGSRVKATWTRAPGVVLDSAHPFYSGRLNVSHLDLLQKGEATLTLSELEQRDSGLYQCQIEFYQGESGTGAGTELQVTGRNQSDTGEVGNGDTGSSPSLAPGQGTGWLRRGAVSQRWVRGPCISSPHVLSQRWLHFIPGGISLSLVFVGLHPRSISPQFVQ</sequence>
<dbReference type="GO" id="GO:0009897">
    <property type="term" value="C:external side of plasma membrane"/>
    <property type="evidence" value="ECO:0007669"/>
    <property type="project" value="TreeGrafter"/>
</dbReference>
<dbReference type="InterPro" id="IPR013106">
    <property type="entry name" value="Ig_V-set"/>
</dbReference>
<keyword evidence="3" id="KW-0732">Signal</keyword>
<dbReference type="InterPro" id="IPR036179">
    <property type="entry name" value="Ig-like_dom_sf"/>
</dbReference>
<keyword evidence="1" id="KW-0393">Immunoglobulin domain</keyword>
<dbReference type="Proteomes" id="UP000694380">
    <property type="component" value="Unplaced"/>
</dbReference>
<dbReference type="AlphaFoldDB" id="A0A8C3HMP6"/>
<dbReference type="Ensembl" id="ENSCPBT00000024036.1">
    <property type="protein sequence ID" value="ENSCPBP00000020427.1"/>
    <property type="gene ID" value="ENSCPBG00000014691.1"/>
</dbReference>
<dbReference type="PANTHER" id="PTHR14334">
    <property type="entry name" value="B-CELL ANTIGEN RECEPTOR COMPLEX-ASSOCIATED PROTEIN"/>
    <property type="match status" value="1"/>
</dbReference>
<name>A0A8C3HMP6_CHRPI</name>
<evidence type="ECO:0000256" key="1">
    <source>
        <dbReference type="ARBA" id="ARBA00023319"/>
    </source>
</evidence>
<feature type="region of interest" description="Disordered" evidence="2">
    <location>
        <begin position="113"/>
        <end position="147"/>
    </location>
</feature>
<dbReference type="PROSITE" id="PS50835">
    <property type="entry name" value="IG_LIKE"/>
    <property type="match status" value="1"/>
</dbReference>
<feature type="compositionally biased region" description="Polar residues" evidence="2">
    <location>
        <begin position="117"/>
        <end position="127"/>
    </location>
</feature>
<proteinExistence type="predicted"/>